<accession>A0A833YL08</accession>
<sequence length="128" mass="14415">MLEGATPSFVSSAPVITAFCNYCVPCVKGRDRSPALCTLSTHFFAQYRHRGSSKTFTKCIHCNRLSSFSWACSSTLYLWMRGSLEQRRFLLSDWGCLRAVAMSSPSDSKLHQRRLYPVGVLCRRPPNG</sequence>
<evidence type="ECO:0000313" key="2">
    <source>
        <dbReference type="Proteomes" id="UP000664940"/>
    </source>
</evidence>
<organism evidence="1 2">
    <name type="scientific">Phyllostomus discolor</name>
    <name type="common">pale spear-nosed bat</name>
    <dbReference type="NCBI Taxonomy" id="89673"/>
    <lineage>
        <taxon>Eukaryota</taxon>
        <taxon>Metazoa</taxon>
        <taxon>Chordata</taxon>
        <taxon>Craniata</taxon>
        <taxon>Vertebrata</taxon>
        <taxon>Euteleostomi</taxon>
        <taxon>Mammalia</taxon>
        <taxon>Eutheria</taxon>
        <taxon>Laurasiatheria</taxon>
        <taxon>Chiroptera</taxon>
        <taxon>Yangochiroptera</taxon>
        <taxon>Phyllostomidae</taxon>
        <taxon>Phyllostominae</taxon>
        <taxon>Phyllostomus</taxon>
    </lineage>
</organism>
<proteinExistence type="predicted"/>
<dbReference type="AlphaFoldDB" id="A0A833YL08"/>
<comment type="caution">
    <text evidence="1">The sequence shown here is derived from an EMBL/GenBank/DDBJ whole genome shotgun (WGS) entry which is preliminary data.</text>
</comment>
<dbReference type="EMBL" id="JABVXQ010000015">
    <property type="protein sequence ID" value="KAF6075140.1"/>
    <property type="molecule type" value="Genomic_DNA"/>
</dbReference>
<name>A0A833YL08_9CHIR</name>
<gene>
    <name evidence="1" type="ORF">HJG60_009534</name>
</gene>
<evidence type="ECO:0000313" key="1">
    <source>
        <dbReference type="EMBL" id="KAF6075140.1"/>
    </source>
</evidence>
<dbReference type="Proteomes" id="UP000664940">
    <property type="component" value="Unassembled WGS sequence"/>
</dbReference>
<protein>
    <submittedName>
        <fullName evidence="1">Uncharacterized protein</fullName>
    </submittedName>
</protein>
<reference evidence="1 2" key="1">
    <citation type="journal article" date="2020" name="Nature">
        <title>Six reference-quality genomes reveal evolution of bat adaptations.</title>
        <authorList>
            <person name="Jebb D."/>
            <person name="Huang Z."/>
            <person name="Pippel M."/>
            <person name="Hughes G.M."/>
            <person name="Lavrichenko K."/>
            <person name="Devanna P."/>
            <person name="Winkler S."/>
            <person name="Jermiin L.S."/>
            <person name="Skirmuntt E.C."/>
            <person name="Katzourakis A."/>
            <person name="Burkitt-Gray L."/>
            <person name="Ray D.A."/>
            <person name="Sullivan K.A.M."/>
            <person name="Roscito J.G."/>
            <person name="Kirilenko B.M."/>
            <person name="Davalos L.M."/>
            <person name="Corthals A.P."/>
            <person name="Power M.L."/>
            <person name="Jones G."/>
            <person name="Ransome R.D."/>
            <person name="Dechmann D.K.N."/>
            <person name="Locatelli A.G."/>
            <person name="Puechmaille S.J."/>
            <person name="Fedrigo O."/>
            <person name="Jarvis E.D."/>
            <person name="Hiller M."/>
            <person name="Vernes S.C."/>
            <person name="Myers E.W."/>
            <person name="Teeling E.C."/>
        </authorList>
    </citation>
    <scope>NUCLEOTIDE SEQUENCE [LARGE SCALE GENOMIC DNA]</scope>
    <source>
        <strain evidence="1">Bat1K_MPI-CBG_1</strain>
    </source>
</reference>